<dbReference type="GO" id="GO:0005975">
    <property type="term" value="P:carbohydrate metabolic process"/>
    <property type="evidence" value="ECO:0007669"/>
    <property type="project" value="InterPro"/>
</dbReference>
<dbReference type="PANTHER" id="PTHR46073">
    <property type="entry name" value="CHITINASE"/>
    <property type="match status" value="1"/>
</dbReference>
<keyword evidence="2" id="KW-1133">Transmembrane helix</keyword>
<dbReference type="GO" id="GO:0008061">
    <property type="term" value="F:chitin binding"/>
    <property type="evidence" value="ECO:0007669"/>
    <property type="project" value="InterPro"/>
</dbReference>
<proteinExistence type="predicted"/>
<evidence type="ECO:0000313" key="5">
    <source>
        <dbReference type="Proteomes" id="UP000230233"/>
    </source>
</evidence>
<dbReference type="OrthoDB" id="10063355at2759"/>
<comment type="caution">
    <text evidence="4">The sequence shown here is derived from an EMBL/GenBank/DDBJ whole genome shotgun (WGS) entry which is preliminary data.</text>
</comment>
<evidence type="ECO:0000313" key="4">
    <source>
        <dbReference type="EMBL" id="PIC29155.1"/>
    </source>
</evidence>
<dbReference type="SUPFAM" id="SSF54556">
    <property type="entry name" value="Chitinase insertion domain"/>
    <property type="match status" value="1"/>
</dbReference>
<dbReference type="EMBL" id="PDUG01000005">
    <property type="protein sequence ID" value="PIC29155.1"/>
    <property type="molecule type" value="Genomic_DNA"/>
</dbReference>
<dbReference type="Proteomes" id="UP000230233">
    <property type="component" value="Chromosome V"/>
</dbReference>
<evidence type="ECO:0000256" key="2">
    <source>
        <dbReference type="SAM" id="Phobius"/>
    </source>
</evidence>
<dbReference type="SMART" id="SM00636">
    <property type="entry name" value="Glyco_18"/>
    <property type="match status" value="1"/>
</dbReference>
<feature type="compositionally biased region" description="Acidic residues" evidence="1">
    <location>
        <begin position="460"/>
        <end position="474"/>
    </location>
</feature>
<evidence type="ECO:0000259" key="3">
    <source>
        <dbReference type="PROSITE" id="PS51910"/>
    </source>
</evidence>
<dbReference type="SUPFAM" id="SSF51445">
    <property type="entry name" value="(Trans)glycosidases"/>
    <property type="match status" value="1"/>
</dbReference>
<organism evidence="4 5">
    <name type="scientific">Caenorhabditis nigoni</name>
    <dbReference type="NCBI Taxonomy" id="1611254"/>
    <lineage>
        <taxon>Eukaryota</taxon>
        <taxon>Metazoa</taxon>
        <taxon>Ecdysozoa</taxon>
        <taxon>Nematoda</taxon>
        <taxon>Chromadorea</taxon>
        <taxon>Rhabditida</taxon>
        <taxon>Rhabditina</taxon>
        <taxon>Rhabditomorpha</taxon>
        <taxon>Rhabditoidea</taxon>
        <taxon>Rhabditidae</taxon>
        <taxon>Peloderinae</taxon>
        <taxon>Caenorhabditis</taxon>
    </lineage>
</organism>
<dbReference type="Pfam" id="PF00704">
    <property type="entry name" value="Glyco_hydro_18"/>
    <property type="match status" value="1"/>
</dbReference>
<keyword evidence="2" id="KW-0812">Transmembrane</keyword>
<dbReference type="Gene3D" id="3.20.20.80">
    <property type="entry name" value="Glycosidases"/>
    <property type="match status" value="1"/>
</dbReference>
<dbReference type="InterPro" id="IPR029070">
    <property type="entry name" value="Chitinase_insertion_sf"/>
</dbReference>
<evidence type="ECO:0000256" key="1">
    <source>
        <dbReference type="SAM" id="MobiDB-lite"/>
    </source>
</evidence>
<feature type="domain" description="GH18" evidence="3">
    <location>
        <begin position="113"/>
        <end position="456"/>
    </location>
</feature>
<protein>
    <recommendedName>
        <fullName evidence="3">GH18 domain-containing protein</fullName>
    </recommendedName>
</protein>
<accession>A0A2G5TPC5</accession>
<feature type="transmembrane region" description="Helical" evidence="2">
    <location>
        <begin position="20"/>
        <end position="39"/>
    </location>
</feature>
<dbReference type="PROSITE" id="PS51910">
    <property type="entry name" value="GH18_2"/>
    <property type="match status" value="1"/>
</dbReference>
<name>A0A2G5TPC5_9PELO</name>
<keyword evidence="5" id="KW-1185">Reference proteome</keyword>
<keyword evidence="2" id="KW-0472">Membrane</keyword>
<sequence length="483" mass="55813">MSCYQPLLSNFQEDKRKSAFTFFNVLLTIFGFFLFFLWFSKYQFKHSDRLVLEPATEFIPESAYDPYHEISPEFTETTTGAAPKNITAATLFPAKTTTFDPLESLQKTPKCQKRIVGYYNGWDNRKLSDNQLRKVSQLVFAFAKMSKNGKVDFENEEKKSLFLEIKRKAKEVNSGVKVMISIGGLYNSEHFSKTVANFKRRGALIDSIVSFLQDNQFDGVDIFWKWPGLQDKANYVFFIRELRHALQKTRNPFILSIVTPSVGFELMDGFHLNGILKYVDFINVETDRQAGRPGPYTSTPSPLFSLIGKYEEYNIDWTMRHLSCVSRKPNQLNMGVPFYGRFWKRVQDAVEKRDEMWRSVEASAEGHVACGTVFWRNMEKEGWSKEGSSWHDESKTPYIWDKENRMFLGFENEKSLTEKMKYAVEKNLGGLTIWTLEMDDDVESLLEAVTSSCLKSEVESNGEAEEGSGEEEDKNEVNYKCEN</sequence>
<dbReference type="InterPro" id="IPR011583">
    <property type="entry name" value="Chitinase_II/V-like_cat"/>
</dbReference>
<dbReference type="AlphaFoldDB" id="A0A2G5TPC5"/>
<feature type="region of interest" description="Disordered" evidence="1">
    <location>
        <begin position="455"/>
        <end position="483"/>
    </location>
</feature>
<dbReference type="InterPro" id="IPR017853">
    <property type="entry name" value="GH"/>
</dbReference>
<dbReference type="STRING" id="1611254.A0A2G5TPC5"/>
<dbReference type="PANTHER" id="PTHR46073:SF1">
    <property type="entry name" value="GH18 DOMAIN-CONTAINING PROTEIN-RELATED"/>
    <property type="match status" value="1"/>
</dbReference>
<gene>
    <name evidence="4" type="primary">Cnig_chr_V.g20840</name>
    <name evidence="4" type="ORF">B9Z55_020840</name>
</gene>
<dbReference type="InterPro" id="IPR001223">
    <property type="entry name" value="Glyco_hydro18_cat"/>
</dbReference>
<reference evidence="5" key="1">
    <citation type="submission" date="2017-10" db="EMBL/GenBank/DDBJ databases">
        <title>Rapid genome shrinkage in a self-fertile nematode reveals novel sperm competition proteins.</title>
        <authorList>
            <person name="Yin D."/>
            <person name="Schwarz E.M."/>
            <person name="Thomas C.G."/>
            <person name="Felde R.L."/>
            <person name="Korf I.F."/>
            <person name="Cutter A.D."/>
            <person name="Schartner C.M."/>
            <person name="Ralston E.J."/>
            <person name="Meyer B.J."/>
            <person name="Haag E.S."/>
        </authorList>
    </citation>
    <scope>NUCLEOTIDE SEQUENCE [LARGE SCALE GENOMIC DNA]</scope>
    <source>
        <strain evidence="5">JU1422</strain>
    </source>
</reference>
<dbReference type="Gene3D" id="3.10.50.10">
    <property type="match status" value="1"/>
</dbReference>